<dbReference type="InterPro" id="IPR021255">
    <property type="entry name" value="DUF2807"/>
</dbReference>
<dbReference type="RefSeq" id="WP_344852406.1">
    <property type="nucleotide sequence ID" value="NZ_BAABBY010000007.1"/>
</dbReference>
<dbReference type="Pfam" id="PF10988">
    <property type="entry name" value="DUF2807"/>
    <property type="match status" value="1"/>
</dbReference>
<comment type="caution">
    <text evidence="3">The sequence shown here is derived from an EMBL/GenBank/DDBJ whole genome shotgun (WGS) entry which is preliminary data.</text>
</comment>
<feature type="chain" id="PRO_5045356169" description="Putative auto-transporter adhesin head GIN domain-containing protein" evidence="1">
    <location>
        <begin position="30"/>
        <end position="186"/>
    </location>
</feature>
<feature type="signal peptide" evidence="1">
    <location>
        <begin position="1"/>
        <end position="29"/>
    </location>
</feature>
<feature type="domain" description="Putative auto-transporter adhesin head GIN" evidence="2">
    <location>
        <begin position="43"/>
        <end position="178"/>
    </location>
</feature>
<keyword evidence="1" id="KW-0732">Signal</keyword>
<evidence type="ECO:0000313" key="3">
    <source>
        <dbReference type="EMBL" id="GAA4208103.1"/>
    </source>
</evidence>
<protein>
    <recommendedName>
        <fullName evidence="2">Putative auto-transporter adhesin head GIN domain-containing protein</fullName>
    </recommendedName>
</protein>
<dbReference type="Gene3D" id="2.160.20.120">
    <property type="match status" value="1"/>
</dbReference>
<evidence type="ECO:0000313" key="4">
    <source>
        <dbReference type="Proteomes" id="UP001501772"/>
    </source>
</evidence>
<keyword evidence="4" id="KW-1185">Reference proteome</keyword>
<proteinExistence type="predicted"/>
<evidence type="ECO:0000259" key="2">
    <source>
        <dbReference type="Pfam" id="PF10988"/>
    </source>
</evidence>
<dbReference type="EMBL" id="BAABBY010000007">
    <property type="protein sequence ID" value="GAA4208103.1"/>
    <property type="molecule type" value="Genomic_DNA"/>
</dbReference>
<accession>A0ABP8BJ90</accession>
<organism evidence="3 4">
    <name type="scientific">Pedobacter jeongneungensis</name>
    <dbReference type="NCBI Taxonomy" id="947309"/>
    <lineage>
        <taxon>Bacteria</taxon>
        <taxon>Pseudomonadati</taxon>
        <taxon>Bacteroidota</taxon>
        <taxon>Sphingobacteriia</taxon>
        <taxon>Sphingobacteriales</taxon>
        <taxon>Sphingobacteriaceae</taxon>
        <taxon>Pedobacter</taxon>
    </lineage>
</organism>
<dbReference type="Proteomes" id="UP001501772">
    <property type="component" value="Unassembled WGS sequence"/>
</dbReference>
<name>A0ABP8BJ90_9SPHI</name>
<reference evidence="4" key="1">
    <citation type="journal article" date="2019" name="Int. J. Syst. Evol. Microbiol.">
        <title>The Global Catalogue of Microorganisms (GCM) 10K type strain sequencing project: providing services to taxonomists for standard genome sequencing and annotation.</title>
        <authorList>
            <consortium name="The Broad Institute Genomics Platform"/>
            <consortium name="The Broad Institute Genome Sequencing Center for Infectious Disease"/>
            <person name="Wu L."/>
            <person name="Ma J."/>
        </authorList>
    </citation>
    <scope>NUCLEOTIDE SEQUENCE [LARGE SCALE GENOMIC DNA]</scope>
    <source>
        <strain evidence="4">JCM 17626</strain>
    </source>
</reference>
<sequence length="186" mass="20535">MKAYLKSQIATVSVLILLLTYIFPSTASAAEDKPVKTDKVAPFRKILIKGNIDVILVQKPDVGISYADDNEGTARVTQQGEILAIIGTSAMRGKIIVYVNDLYRIEADENATVKTQGILSTKFLQIILKGNASADINANSQELYTAIYDKSELYLRGNTDTHFLIMDKNPKLTFDQFAALRTQATE</sequence>
<evidence type="ECO:0000256" key="1">
    <source>
        <dbReference type="SAM" id="SignalP"/>
    </source>
</evidence>
<gene>
    <name evidence="3" type="ORF">GCM10022289_31550</name>
</gene>